<dbReference type="SUPFAM" id="SSF52172">
    <property type="entry name" value="CheY-like"/>
    <property type="match status" value="1"/>
</dbReference>
<dbReference type="InterPro" id="IPR011006">
    <property type="entry name" value="CheY-like_superfamily"/>
</dbReference>
<gene>
    <name evidence="4" type="ORF">WG929_14050</name>
</gene>
<dbReference type="InterPro" id="IPR001611">
    <property type="entry name" value="Leu-rich_rpt"/>
</dbReference>
<feature type="domain" description="ANTAR" evidence="3">
    <location>
        <begin position="352"/>
        <end position="413"/>
    </location>
</feature>
<dbReference type="InterPro" id="IPR010910">
    <property type="entry name" value="Nitrate/nitrite_sensing_bac"/>
</dbReference>
<dbReference type="PROSITE" id="PS51450">
    <property type="entry name" value="LRR"/>
    <property type="match status" value="1"/>
</dbReference>
<reference evidence="4 5" key="1">
    <citation type="submission" date="2024-03" db="EMBL/GenBank/DDBJ databases">
        <title>High-quality draft genome sequence of Oceanobacter sp. wDCs-4.</title>
        <authorList>
            <person name="Dong C."/>
        </authorList>
    </citation>
    <scope>NUCLEOTIDE SEQUENCE [LARGE SCALE GENOMIC DNA]</scope>
    <source>
        <strain evidence="5">wDCs-4</strain>
    </source>
</reference>
<comment type="caution">
    <text evidence="4">The sequence shown here is derived from an EMBL/GenBank/DDBJ whole genome shotgun (WGS) entry which is preliminary data.</text>
</comment>
<dbReference type="PROSITE" id="PS50921">
    <property type="entry name" value="ANTAR"/>
    <property type="match status" value="1"/>
</dbReference>
<organism evidence="4 5">
    <name type="scientific">Oceanobacter antarcticus</name>
    <dbReference type="NCBI Taxonomy" id="3133425"/>
    <lineage>
        <taxon>Bacteria</taxon>
        <taxon>Pseudomonadati</taxon>
        <taxon>Pseudomonadota</taxon>
        <taxon>Gammaproteobacteria</taxon>
        <taxon>Oceanospirillales</taxon>
        <taxon>Oceanospirillaceae</taxon>
        <taxon>Oceanobacter</taxon>
    </lineage>
</organism>
<feature type="coiled-coil region" evidence="1">
    <location>
        <begin position="342"/>
        <end position="372"/>
    </location>
</feature>
<evidence type="ECO:0000313" key="5">
    <source>
        <dbReference type="Proteomes" id="UP001620597"/>
    </source>
</evidence>
<keyword evidence="1" id="KW-0175">Coiled coil</keyword>
<name>A0ABW8NKS9_9GAMM</name>
<dbReference type="InterPro" id="IPR036388">
    <property type="entry name" value="WH-like_DNA-bd_sf"/>
</dbReference>
<feature type="domain" description="NIT" evidence="2">
    <location>
        <begin position="31"/>
        <end position="285"/>
    </location>
</feature>
<protein>
    <submittedName>
        <fullName evidence="4">Nitrate- and nitrite sensing domain-containing protein</fullName>
    </submittedName>
</protein>
<accession>A0ABW8NKS9</accession>
<dbReference type="PROSITE" id="PS50906">
    <property type="entry name" value="NIT"/>
    <property type="match status" value="1"/>
</dbReference>
<dbReference type="Proteomes" id="UP001620597">
    <property type="component" value="Unassembled WGS sequence"/>
</dbReference>
<keyword evidence="5" id="KW-1185">Reference proteome</keyword>
<evidence type="ECO:0000256" key="1">
    <source>
        <dbReference type="SAM" id="Coils"/>
    </source>
</evidence>
<dbReference type="InterPro" id="IPR013587">
    <property type="entry name" value="Nitrate/nitrite_sensing"/>
</dbReference>
<sequence>MILTTEDFLLAAKRAEISALKQLLVSSGLVTRVTDLIHELQRERGLSNIYLVSHGQRFASQRLDELNATEQAEHVFREALSLLDLEGDSPASARLFSALAFVLHCLDELPALRVRVSEQLLTAAENTRLFNRIISGLLSVVFEAADIASDPDITRALVAMFNFVQGKEYSGQERAWGVIGFTAGEFTKKQQERIKTLQDAQHRCFDIFASLTQALPADQWRQAESSEATIELNKLRNMIARFRRSDTLPTAISEVWYQLSTHRIDQMQAIEKELASELLHLCQQKIAQAEKDLHLHHNHIRELTDIEELPLSALSSLPNSVSESDKLTVTPGFNTKLASSISELVQRQAEHLERMSDELRQARQALDERKLIEKAKGLLMQNQGINEEEAYRQIRQAAMDNKKRIVEVASNIISVSEMLQLGSSKSDLLE</sequence>
<dbReference type="EMBL" id="JBBKTX010000017">
    <property type="protein sequence ID" value="MFK4753534.1"/>
    <property type="molecule type" value="Genomic_DNA"/>
</dbReference>
<evidence type="ECO:0000259" key="2">
    <source>
        <dbReference type="PROSITE" id="PS50906"/>
    </source>
</evidence>
<dbReference type="RefSeq" id="WP_416206561.1">
    <property type="nucleotide sequence ID" value="NZ_JBBKTX010000017.1"/>
</dbReference>
<dbReference type="Gene3D" id="1.10.10.10">
    <property type="entry name" value="Winged helix-like DNA-binding domain superfamily/Winged helix DNA-binding domain"/>
    <property type="match status" value="1"/>
</dbReference>
<proteinExistence type="predicted"/>
<dbReference type="Pfam" id="PF03861">
    <property type="entry name" value="ANTAR"/>
    <property type="match status" value="1"/>
</dbReference>
<dbReference type="Pfam" id="PF08376">
    <property type="entry name" value="NIT"/>
    <property type="match status" value="1"/>
</dbReference>
<evidence type="ECO:0000259" key="3">
    <source>
        <dbReference type="PROSITE" id="PS50921"/>
    </source>
</evidence>
<dbReference type="SMART" id="SM01012">
    <property type="entry name" value="ANTAR"/>
    <property type="match status" value="1"/>
</dbReference>
<dbReference type="InterPro" id="IPR005561">
    <property type="entry name" value="ANTAR"/>
</dbReference>
<evidence type="ECO:0000313" key="4">
    <source>
        <dbReference type="EMBL" id="MFK4753534.1"/>
    </source>
</evidence>